<proteinExistence type="predicted"/>
<protein>
    <submittedName>
        <fullName evidence="1">MBL fold metallo-hydrolase</fullName>
    </submittedName>
</protein>
<dbReference type="PANTHER" id="PTHR43546:SF8">
    <property type="entry name" value="METALLO-BETA-LACTAMASE DOMAIN-CONTAINING PROTEIN"/>
    <property type="match status" value="1"/>
</dbReference>
<reference evidence="1 2" key="1">
    <citation type="submission" date="2019-01" db="EMBL/GenBank/DDBJ databases">
        <title>Insights into ecological role of a new deltaproteobacterial order Candidatus Sinidesulfobacterales (Sva0485) by metagenomics and metatranscriptomics.</title>
        <authorList>
            <person name="Tan S."/>
            <person name="Liu J."/>
            <person name="Fang Y."/>
            <person name="Hedlund B.P."/>
            <person name="Lian Z.H."/>
            <person name="Huang L.Y."/>
            <person name="Li J.T."/>
            <person name="Huang L.N."/>
            <person name="Li W.J."/>
            <person name="Jiang H.C."/>
            <person name="Dong H.L."/>
            <person name="Shu W.S."/>
        </authorList>
    </citation>
    <scope>NUCLEOTIDE SEQUENCE [LARGE SCALE GENOMIC DNA]</scope>
    <source>
        <strain evidence="1">AP3</strain>
    </source>
</reference>
<dbReference type="PANTHER" id="PTHR43546">
    <property type="entry name" value="UPF0173 METAL-DEPENDENT HYDROLASE MJ1163-RELATED"/>
    <property type="match status" value="1"/>
</dbReference>
<sequence length="221" mass="24987">MFNYKGLEIKRFCHDSFLVTNGKVNLYFDPFKLHDGEPKADYIFVSHEHFDHFSMDDIRKIIKDSTVLFMNKMTHKEMGASLDNKVVIIAPGDSIDFKDLHIEGVSAYNINKFREPGKVYHPKEDKKLGFIVTFNGVKIYHTGDTDHVPEMDNLASKNIDLLFIPVSGTYVMTPAEAIGAAEKIRAAVSIPMHYGTIVGDRKQAEDFKEGCQKKGLNSVII</sequence>
<evidence type="ECO:0000313" key="2">
    <source>
        <dbReference type="Proteomes" id="UP000320813"/>
    </source>
</evidence>
<dbReference type="SUPFAM" id="SSF56281">
    <property type="entry name" value="Metallo-hydrolase/oxidoreductase"/>
    <property type="match status" value="1"/>
</dbReference>
<comment type="caution">
    <text evidence="1">The sequence shown here is derived from an EMBL/GenBank/DDBJ whole genome shotgun (WGS) entry which is preliminary data.</text>
</comment>
<dbReference type="Pfam" id="PF13483">
    <property type="entry name" value="Lactamase_B_3"/>
    <property type="match status" value="1"/>
</dbReference>
<dbReference type="EMBL" id="SGBD01000001">
    <property type="protein sequence ID" value="RZD15497.1"/>
    <property type="molecule type" value="Genomic_DNA"/>
</dbReference>
<keyword evidence="1" id="KW-0378">Hydrolase</keyword>
<name>A0A519BE28_9DELT</name>
<gene>
    <name evidence="1" type="ORF">EVJ47_04290</name>
</gene>
<dbReference type="Gene3D" id="3.60.15.10">
    <property type="entry name" value="Ribonuclease Z/Hydroxyacylglutathione hydrolase-like"/>
    <property type="match status" value="1"/>
</dbReference>
<dbReference type="AlphaFoldDB" id="A0A519BE28"/>
<dbReference type="GO" id="GO:0016787">
    <property type="term" value="F:hydrolase activity"/>
    <property type="evidence" value="ECO:0007669"/>
    <property type="project" value="UniProtKB-KW"/>
</dbReference>
<evidence type="ECO:0000313" key="1">
    <source>
        <dbReference type="EMBL" id="RZD15497.1"/>
    </source>
</evidence>
<dbReference type="InterPro" id="IPR050114">
    <property type="entry name" value="UPF0173_UPF0282_UlaG_hydrolase"/>
</dbReference>
<dbReference type="Proteomes" id="UP000320813">
    <property type="component" value="Unassembled WGS sequence"/>
</dbReference>
<accession>A0A519BE28</accession>
<organism evidence="1 2">
    <name type="scientific">Candidatus Acidulodesulfobacterium ferriphilum</name>
    <dbReference type="NCBI Taxonomy" id="2597223"/>
    <lineage>
        <taxon>Bacteria</taxon>
        <taxon>Deltaproteobacteria</taxon>
        <taxon>Candidatus Acidulodesulfobacterales</taxon>
        <taxon>Candidatus Acidulodesulfobacterium</taxon>
    </lineage>
</organism>
<dbReference type="InterPro" id="IPR036866">
    <property type="entry name" value="RibonucZ/Hydroxyglut_hydro"/>
</dbReference>